<reference evidence="18" key="5">
    <citation type="submission" date="2018-04" db="UniProtKB">
        <authorList>
            <consortium name="EnsemblFungi"/>
        </authorList>
    </citation>
    <scope>IDENTIFICATION</scope>
    <source>
        <strain evidence="18">R3-111a-1</strain>
    </source>
</reference>
<dbReference type="PROSITE" id="PS50941">
    <property type="entry name" value="CHIT_BIND_I_2"/>
    <property type="match status" value="1"/>
</dbReference>
<evidence type="ECO:0000256" key="10">
    <source>
        <dbReference type="ARBA" id="ARBA00023295"/>
    </source>
</evidence>
<dbReference type="GO" id="GO:0005576">
    <property type="term" value="C:extracellular region"/>
    <property type="evidence" value="ECO:0007669"/>
    <property type="project" value="UniProtKB-SubCell"/>
</dbReference>
<evidence type="ECO:0000313" key="17">
    <source>
        <dbReference type="EMBL" id="EJT79718.1"/>
    </source>
</evidence>
<dbReference type="SUPFAM" id="SSF54556">
    <property type="entry name" value="Chitinase insertion domain"/>
    <property type="match status" value="1"/>
</dbReference>
<dbReference type="PANTHER" id="PTHR11177">
    <property type="entry name" value="CHITINASE"/>
    <property type="match status" value="1"/>
</dbReference>
<dbReference type="GO" id="GO:0000272">
    <property type="term" value="P:polysaccharide catabolic process"/>
    <property type="evidence" value="ECO:0007669"/>
    <property type="project" value="UniProtKB-KW"/>
</dbReference>
<dbReference type="VEuPathDB" id="FungiDB:GGTG_04802"/>
<dbReference type="GO" id="GO:0008061">
    <property type="term" value="F:chitin binding"/>
    <property type="evidence" value="ECO:0007669"/>
    <property type="project" value="UniProtKB-UniRule"/>
</dbReference>
<dbReference type="InterPro" id="IPR001579">
    <property type="entry name" value="Glyco_hydro_18_chit_AS"/>
</dbReference>
<gene>
    <name evidence="18" type="primary">20345260</name>
    <name evidence="17" type="ORF">GGTG_04802</name>
</gene>
<dbReference type="GeneID" id="20345260"/>
<evidence type="ECO:0000259" key="15">
    <source>
        <dbReference type="PROSITE" id="PS50941"/>
    </source>
</evidence>
<comment type="similarity">
    <text evidence="3">Belongs to the glycosyl hydrolase 18 family. Chitinase class V subfamily.</text>
</comment>
<dbReference type="InterPro" id="IPR018371">
    <property type="entry name" value="Chitin-binding_1_CS"/>
</dbReference>
<keyword evidence="7 13" id="KW-0378">Hydrolase</keyword>
<evidence type="ECO:0000256" key="8">
    <source>
        <dbReference type="ARBA" id="ARBA00023024"/>
    </source>
</evidence>
<evidence type="ECO:0000256" key="5">
    <source>
        <dbReference type="ARBA" id="ARBA00022525"/>
    </source>
</evidence>
<dbReference type="PROSITE" id="PS00026">
    <property type="entry name" value="CHIT_BIND_I_1"/>
    <property type="match status" value="1"/>
</dbReference>
<keyword evidence="6 12" id="KW-0147">Chitin-binding</keyword>
<keyword evidence="11" id="KW-0624">Polysaccharide degradation</keyword>
<evidence type="ECO:0000313" key="18">
    <source>
        <dbReference type="EnsemblFungi" id="EJT79718"/>
    </source>
</evidence>
<evidence type="ECO:0000256" key="1">
    <source>
        <dbReference type="ARBA" id="ARBA00000822"/>
    </source>
</evidence>
<reference evidence="18" key="4">
    <citation type="journal article" date="2015" name="G3 (Bethesda)">
        <title>Genome sequences of three phytopathogenic species of the Magnaporthaceae family of fungi.</title>
        <authorList>
            <person name="Okagaki L.H."/>
            <person name="Nunes C.C."/>
            <person name="Sailsbery J."/>
            <person name="Clay B."/>
            <person name="Brown D."/>
            <person name="John T."/>
            <person name="Oh Y."/>
            <person name="Young N."/>
            <person name="Fitzgerald M."/>
            <person name="Haas B.J."/>
            <person name="Zeng Q."/>
            <person name="Young S."/>
            <person name="Adiconis X."/>
            <person name="Fan L."/>
            <person name="Levin J.Z."/>
            <person name="Mitchell T.K."/>
            <person name="Okubara P.A."/>
            <person name="Farman M.L."/>
            <person name="Kohn L.M."/>
            <person name="Birren B."/>
            <person name="Ma L.-J."/>
            <person name="Dean R.A."/>
        </authorList>
    </citation>
    <scope>NUCLEOTIDE SEQUENCE</scope>
    <source>
        <strain evidence="18">R3-111a-1</strain>
    </source>
</reference>
<evidence type="ECO:0000256" key="2">
    <source>
        <dbReference type="ARBA" id="ARBA00004613"/>
    </source>
</evidence>
<evidence type="ECO:0000256" key="11">
    <source>
        <dbReference type="ARBA" id="ARBA00023326"/>
    </source>
</evidence>
<dbReference type="Gene3D" id="3.20.20.80">
    <property type="entry name" value="Glycosidases"/>
    <property type="match status" value="1"/>
</dbReference>
<name>J3NU50_GAET3</name>
<dbReference type="AlphaFoldDB" id="J3NU50"/>
<evidence type="ECO:0000256" key="6">
    <source>
        <dbReference type="ARBA" id="ARBA00022669"/>
    </source>
</evidence>
<dbReference type="STRING" id="644352.J3NU50"/>
<dbReference type="CDD" id="cd00035">
    <property type="entry name" value="ChtBD1"/>
    <property type="match status" value="1"/>
</dbReference>
<feature type="domain" description="GH18" evidence="16">
    <location>
        <begin position="109"/>
        <end position="465"/>
    </location>
</feature>
<organism evidence="17">
    <name type="scientific">Gaeumannomyces tritici (strain R3-111a-1)</name>
    <name type="common">Wheat and barley take-all root rot fungus</name>
    <name type="synonym">Gaeumannomyces graminis var. tritici</name>
    <dbReference type="NCBI Taxonomy" id="644352"/>
    <lineage>
        <taxon>Eukaryota</taxon>
        <taxon>Fungi</taxon>
        <taxon>Dikarya</taxon>
        <taxon>Ascomycota</taxon>
        <taxon>Pezizomycotina</taxon>
        <taxon>Sordariomycetes</taxon>
        <taxon>Sordariomycetidae</taxon>
        <taxon>Magnaporthales</taxon>
        <taxon>Magnaporthaceae</taxon>
        <taxon>Gaeumannomyces</taxon>
    </lineage>
</organism>
<dbReference type="InterPro" id="IPR017853">
    <property type="entry name" value="GH"/>
</dbReference>
<dbReference type="Pfam" id="PF00704">
    <property type="entry name" value="Glyco_hydro_18"/>
    <property type="match status" value="1"/>
</dbReference>
<keyword evidence="5" id="KW-0964">Secreted</keyword>
<dbReference type="Pfam" id="PF00187">
    <property type="entry name" value="Chitin_bind_1"/>
    <property type="match status" value="1"/>
</dbReference>
<dbReference type="PANTHER" id="PTHR11177:SF333">
    <property type="entry name" value="CHITINASE"/>
    <property type="match status" value="1"/>
</dbReference>
<evidence type="ECO:0000259" key="16">
    <source>
        <dbReference type="PROSITE" id="PS51910"/>
    </source>
</evidence>
<evidence type="ECO:0000256" key="4">
    <source>
        <dbReference type="ARBA" id="ARBA00012729"/>
    </source>
</evidence>
<dbReference type="InterPro" id="IPR011583">
    <property type="entry name" value="Chitinase_II/V-like_cat"/>
</dbReference>
<comment type="caution">
    <text evidence="12">Lacks conserved residue(s) required for the propagation of feature annotation.</text>
</comment>
<dbReference type="SMART" id="SM00636">
    <property type="entry name" value="Glyco_18"/>
    <property type="match status" value="1"/>
</dbReference>
<reference evidence="17" key="2">
    <citation type="submission" date="2010-07" db="EMBL/GenBank/DDBJ databases">
        <authorList>
            <consortium name="The Broad Institute Genome Sequencing Platform"/>
            <consortium name="Broad Institute Genome Sequencing Center for Infectious Disease"/>
            <person name="Ma L.-J."/>
            <person name="Dead R."/>
            <person name="Young S."/>
            <person name="Zeng Q."/>
            <person name="Koehrsen M."/>
            <person name="Alvarado L."/>
            <person name="Berlin A."/>
            <person name="Chapman S.B."/>
            <person name="Chen Z."/>
            <person name="Freedman E."/>
            <person name="Gellesch M."/>
            <person name="Goldberg J."/>
            <person name="Griggs A."/>
            <person name="Gujja S."/>
            <person name="Heilman E.R."/>
            <person name="Heiman D."/>
            <person name="Hepburn T."/>
            <person name="Howarth C."/>
            <person name="Jen D."/>
            <person name="Larson L."/>
            <person name="Mehta T."/>
            <person name="Neiman D."/>
            <person name="Pearson M."/>
            <person name="Roberts A."/>
            <person name="Saif S."/>
            <person name="Shea T."/>
            <person name="Shenoy N."/>
            <person name="Sisk P."/>
            <person name="Stolte C."/>
            <person name="Sykes S."/>
            <person name="Walk T."/>
            <person name="White J."/>
            <person name="Yandava C."/>
            <person name="Haas B."/>
            <person name="Nusbaum C."/>
            <person name="Birren B."/>
        </authorList>
    </citation>
    <scope>NUCLEOTIDE SEQUENCE</scope>
    <source>
        <strain evidence="17">R3-111a-1</strain>
    </source>
</reference>
<evidence type="ECO:0000256" key="12">
    <source>
        <dbReference type="PROSITE-ProRule" id="PRU00261"/>
    </source>
</evidence>
<keyword evidence="12" id="KW-1015">Disulfide bond</keyword>
<keyword evidence="14" id="KW-0732">Signal</keyword>
<reference evidence="17" key="3">
    <citation type="submission" date="2010-09" db="EMBL/GenBank/DDBJ databases">
        <title>Annotation of Gaeumannomyces graminis var. tritici R3-111a-1.</title>
        <authorList>
            <consortium name="The Broad Institute Genome Sequencing Platform"/>
            <person name="Ma L.-J."/>
            <person name="Dead R."/>
            <person name="Young S.K."/>
            <person name="Zeng Q."/>
            <person name="Gargeya S."/>
            <person name="Fitzgerald M."/>
            <person name="Haas B."/>
            <person name="Abouelleil A."/>
            <person name="Alvarado L."/>
            <person name="Arachchi H.M."/>
            <person name="Berlin A."/>
            <person name="Brown A."/>
            <person name="Chapman S.B."/>
            <person name="Chen Z."/>
            <person name="Dunbar C."/>
            <person name="Freedman E."/>
            <person name="Gearin G."/>
            <person name="Gellesch M."/>
            <person name="Goldberg J."/>
            <person name="Griggs A."/>
            <person name="Gujja S."/>
            <person name="Heiman D."/>
            <person name="Howarth C."/>
            <person name="Larson L."/>
            <person name="Lui A."/>
            <person name="MacDonald P.J.P."/>
            <person name="Mehta T."/>
            <person name="Montmayeur A."/>
            <person name="Murphy C."/>
            <person name="Neiman D."/>
            <person name="Pearson M."/>
            <person name="Priest M."/>
            <person name="Roberts A."/>
            <person name="Saif S."/>
            <person name="Shea T."/>
            <person name="Shenoy N."/>
            <person name="Sisk P."/>
            <person name="Stolte C."/>
            <person name="Sykes S."/>
            <person name="Yandava C."/>
            <person name="Wortman J."/>
            <person name="Nusbaum C."/>
            <person name="Birren B."/>
        </authorList>
    </citation>
    <scope>NUCLEOTIDE SEQUENCE</scope>
    <source>
        <strain evidence="17">R3-111a-1</strain>
    </source>
</reference>
<evidence type="ECO:0000256" key="3">
    <source>
        <dbReference type="ARBA" id="ARBA00008682"/>
    </source>
</evidence>
<feature type="signal peptide" evidence="14">
    <location>
        <begin position="1"/>
        <end position="18"/>
    </location>
</feature>
<dbReference type="Gene3D" id="3.10.50.10">
    <property type="match status" value="1"/>
</dbReference>
<dbReference type="InterPro" id="IPR001002">
    <property type="entry name" value="Chitin-bd_1"/>
</dbReference>
<dbReference type="EMBL" id="GL385396">
    <property type="protein sequence ID" value="EJT79718.1"/>
    <property type="molecule type" value="Genomic_DNA"/>
</dbReference>
<dbReference type="Gene3D" id="3.30.60.10">
    <property type="entry name" value="Endochitinase-like"/>
    <property type="match status" value="1"/>
</dbReference>
<evidence type="ECO:0000256" key="13">
    <source>
        <dbReference type="RuleBase" id="RU000489"/>
    </source>
</evidence>
<dbReference type="CDD" id="cd06922">
    <property type="entry name" value="ChtBD1_GH18_1"/>
    <property type="match status" value="1"/>
</dbReference>
<proteinExistence type="inferred from homology"/>
<protein>
    <recommendedName>
        <fullName evidence="4">chitinase</fullName>
        <ecNumber evidence="4">3.2.1.14</ecNumber>
    </recommendedName>
</protein>
<dbReference type="EnsemblFungi" id="EJT79718">
    <property type="protein sequence ID" value="EJT79718"/>
    <property type="gene ID" value="GGTG_04802"/>
</dbReference>
<accession>J3NU50</accession>
<comment type="subcellular location">
    <subcellularLocation>
        <location evidence="2">Secreted</location>
    </subcellularLocation>
</comment>
<dbReference type="InterPro" id="IPR029070">
    <property type="entry name" value="Chitinase_insertion_sf"/>
</dbReference>
<dbReference type="GO" id="GO:0006032">
    <property type="term" value="P:chitin catabolic process"/>
    <property type="evidence" value="ECO:0007669"/>
    <property type="project" value="UniProtKB-KW"/>
</dbReference>
<feature type="disulfide bond" evidence="12">
    <location>
        <begin position="73"/>
        <end position="85"/>
    </location>
</feature>
<dbReference type="Proteomes" id="UP000006039">
    <property type="component" value="Unassembled WGS sequence"/>
</dbReference>
<dbReference type="EC" id="3.2.1.14" evidence="4"/>
<dbReference type="HOGENOM" id="CLU_001837_0_0_1"/>
<evidence type="ECO:0000313" key="19">
    <source>
        <dbReference type="Proteomes" id="UP000006039"/>
    </source>
</evidence>
<dbReference type="OrthoDB" id="73875at2759"/>
<keyword evidence="10 13" id="KW-0326">Glycosidase</keyword>
<evidence type="ECO:0000256" key="7">
    <source>
        <dbReference type="ARBA" id="ARBA00022801"/>
    </source>
</evidence>
<dbReference type="SMART" id="SM00270">
    <property type="entry name" value="ChtBD1"/>
    <property type="match status" value="2"/>
</dbReference>
<evidence type="ECO:0000256" key="14">
    <source>
        <dbReference type="SAM" id="SignalP"/>
    </source>
</evidence>
<dbReference type="eggNOG" id="KOG2806">
    <property type="taxonomic scope" value="Eukaryota"/>
</dbReference>
<dbReference type="InterPro" id="IPR050314">
    <property type="entry name" value="Glycosyl_Hydrlase_18"/>
</dbReference>
<dbReference type="PROSITE" id="PS01095">
    <property type="entry name" value="GH18_1"/>
    <property type="match status" value="1"/>
</dbReference>
<dbReference type="RefSeq" id="XP_009220863.1">
    <property type="nucleotide sequence ID" value="XM_009222599.1"/>
</dbReference>
<dbReference type="InterPro" id="IPR036861">
    <property type="entry name" value="Endochitinase-like_sf"/>
</dbReference>
<comment type="catalytic activity">
    <reaction evidence="1">
        <text>Random endo-hydrolysis of N-acetyl-beta-D-glucosaminide (1-&gt;4)-beta-linkages in chitin and chitodextrins.</text>
        <dbReference type="EC" id="3.2.1.14"/>
    </reaction>
</comment>
<dbReference type="SUPFAM" id="SSF57016">
    <property type="entry name" value="Plant lectins/antimicrobial peptides"/>
    <property type="match status" value="1"/>
</dbReference>
<dbReference type="SUPFAM" id="SSF51445">
    <property type="entry name" value="(Trans)glycosidases"/>
    <property type="match status" value="1"/>
</dbReference>
<evidence type="ECO:0000256" key="9">
    <source>
        <dbReference type="ARBA" id="ARBA00023277"/>
    </source>
</evidence>
<feature type="chain" id="PRO_5015094427" description="chitinase" evidence="14">
    <location>
        <begin position="19"/>
        <end position="1209"/>
    </location>
</feature>
<keyword evidence="9" id="KW-0119">Carbohydrate metabolism</keyword>
<dbReference type="InterPro" id="IPR001223">
    <property type="entry name" value="Glyco_hydro18_cat"/>
</dbReference>
<keyword evidence="19" id="KW-1185">Reference proteome</keyword>
<dbReference type="PROSITE" id="PS51910">
    <property type="entry name" value="GH18_2"/>
    <property type="match status" value="1"/>
</dbReference>
<dbReference type="GO" id="GO:0008843">
    <property type="term" value="F:endochitinase activity"/>
    <property type="evidence" value="ECO:0007669"/>
    <property type="project" value="UniProtKB-EC"/>
</dbReference>
<sequence length="1209" mass="134107">MQLFSLLLLALFSGLVVSQTCSPTSNCKEGCCNKFGNCGFGPDFCGANCISDCGRKSECNPGYGSEWPKRDKCPLNVCCSKHGYCGTTKDFCDDKKVEHKTCSKDSGNPRIVGYFEGWASNRPCNVFWPEQIPIGLYTQINFAFATIDPVSFKVMPATQADVNLYRRLMLIKKQDPDLRIFIAIGGWTFNDPGPTATTFSDIAASVPRQTVFIESLISFMSTYGFDGVDLDWEYPAADDRSGREVDFDNFPKFMARLRDSLRASNKGISITIPASYWYLQHFDLKALSKSVDWFNVMSYDLHGTWDKGNEWTGAFLNTHTNLTEIDQALDLIWRNDIDPGTVVLGLGFYGRAFTVTSPSCIEPGCTFESGAEMGECSREVGILLNSEIDDLVEKNGVKPKLYEKEASKVASWGNQWVSYDDEETFKLKSEYAQSMCLGGLMVWAISHDTKDAKYSKALAKVANRKITAVLSVTDGSDDTYQPTKKPIQQCKWTNCGEGCPNGWIHMKREDPGARTDEYMLDGGGCGGIGSHAFCCPSDQKLPKCGWYSHNNGRCSPECPEDYGVVGGNSQYCNNGLWQHACCSRDTKSLQLYMNCHIGCDAGNTCPMEWAKTKWSDQNTLLVSSGTGMGGANCFSQKKTNLCCNANNQKATFSDCKWYDYGLGPSDEGFCRNNCPSDRVRVALDSKAEGCKGGGKANCCVPVYYDTIEKRNDRLDAYENALKKWLEDPYCSNPGSILNGRTAAVPAPEPPLLLGDGGAQNPSALVKRATNPGQSATEDLCLNILTARVVSEMVKVMGELWDEHIGGKWSNLKVEKLKPFAKNTHEWEKDSPIQFCHDLVCSPYTWAGRVGGSKEVDCINGFCRTDGDCSGTILSRRSLTPSQQLMAVSRAPRDVHWVEQWSSARDFTAHLVDAQGQTFDLTITLPTYDSPSQWPLNHPIFDELIDYASFDDCGNLQLGLERTPNGRYYQIEHPFDGNVVARFLENAAAGTLRSGAVARTGAVSMSFFRVASVMPFSGTPPPLPGGNNYVLLFDRVMECLGSRQNTAPFSGVHEDINAAKGRLAMGKDVLDRRRWTAMCSDQTAADKVLSKLRAAISTINYLNMQSHPDPDGRLTTVVNNVGRQLAHAQTEWNRNNPAGQVQIVKYWREWVRDYYPWLTRYTRTFCSDLIAEMKKYWGVSTGDKAMQVLEALSKMSDEIERISIRTAGFD</sequence>
<reference evidence="19" key="1">
    <citation type="submission" date="2010-07" db="EMBL/GenBank/DDBJ databases">
        <title>The genome sequence of Gaeumannomyces graminis var. tritici strain R3-111a-1.</title>
        <authorList>
            <consortium name="The Broad Institute Genome Sequencing Platform"/>
            <person name="Ma L.-J."/>
            <person name="Dead R."/>
            <person name="Young S."/>
            <person name="Zeng Q."/>
            <person name="Koehrsen M."/>
            <person name="Alvarado L."/>
            <person name="Berlin A."/>
            <person name="Chapman S.B."/>
            <person name="Chen Z."/>
            <person name="Freedman E."/>
            <person name="Gellesch M."/>
            <person name="Goldberg J."/>
            <person name="Griggs A."/>
            <person name="Gujja S."/>
            <person name="Heilman E.R."/>
            <person name="Heiman D."/>
            <person name="Hepburn T."/>
            <person name="Howarth C."/>
            <person name="Jen D."/>
            <person name="Larson L."/>
            <person name="Mehta T."/>
            <person name="Neiman D."/>
            <person name="Pearson M."/>
            <person name="Roberts A."/>
            <person name="Saif S."/>
            <person name="Shea T."/>
            <person name="Shenoy N."/>
            <person name="Sisk P."/>
            <person name="Stolte C."/>
            <person name="Sykes S."/>
            <person name="Walk T."/>
            <person name="White J."/>
            <person name="Yandava C."/>
            <person name="Haas B."/>
            <person name="Nusbaum C."/>
            <person name="Birren B."/>
        </authorList>
    </citation>
    <scope>NUCLEOTIDE SEQUENCE [LARGE SCALE GENOMIC DNA]</scope>
    <source>
        <strain evidence="19">R3-111a-1</strain>
    </source>
</reference>
<feature type="disulfide bond" evidence="12">
    <location>
        <begin position="78"/>
        <end position="92"/>
    </location>
</feature>
<feature type="domain" description="Chitin-binding type-1" evidence="15">
    <location>
        <begin position="50"/>
        <end position="104"/>
    </location>
</feature>
<keyword evidence="8" id="KW-0146">Chitin degradation</keyword>